<evidence type="ECO:0000313" key="2">
    <source>
        <dbReference type="Proteomes" id="UP001596045"/>
    </source>
</evidence>
<accession>A0ABW0MBQ8</accession>
<gene>
    <name evidence="1" type="ORF">ACFPM8_10365</name>
</gene>
<keyword evidence="2" id="KW-1185">Reference proteome</keyword>
<evidence type="ECO:0000313" key="1">
    <source>
        <dbReference type="EMBL" id="MFC5474361.1"/>
    </source>
</evidence>
<reference evidence="2" key="1">
    <citation type="journal article" date="2019" name="Int. J. Syst. Evol. Microbiol.">
        <title>The Global Catalogue of Microorganisms (GCM) 10K type strain sequencing project: providing services to taxonomists for standard genome sequencing and annotation.</title>
        <authorList>
            <consortium name="The Broad Institute Genomics Platform"/>
            <consortium name="The Broad Institute Genome Sequencing Center for Infectious Disease"/>
            <person name="Wu L."/>
            <person name="Ma J."/>
        </authorList>
    </citation>
    <scope>NUCLEOTIDE SEQUENCE [LARGE SCALE GENOMIC DNA]</scope>
    <source>
        <strain evidence="2">JCM 17066</strain>
    </source>
</reference>
<comment type="caution">
    <text evidence="1">The sequence shown here is derived from an EMBL/GenBank/DDBJ whole genome shotgun (WGS) entry which is preliminary data.</text>
</comment>
<organism evidence="1 2">
    <name type="scientific">Paraherbaspirillum soli</name>
    <dbReference type="NCBI Taxonomy" id="631222"/>
    <lineage>
        <taxon>Bacteria</taxon>
        <taxon>Pseudomonadati</taxon>
        <taxon>Pseudomonadota</taxon>
        <taxon>Betaproteobacteria</taxon>
        <taxon>Burkholderiales</taxon>
        <taxon>Oxalobacteraceae</taxon>
        <taxon>Paraherbaspirillum</taxon>
    </lineage>
</organism>
<dbReference type="RefSeq" id="WP_378997466.1">
    <property type="nucleotide sequence ID" value="NZ_JBHSMT010000014.1"/>
</dbReference>
<dbReference type="EMBL" id="JBHSMT010000014">
    <property type="protein sequence ID" value="MFC5474361.1"/>
    <property type="molecule type" value="Genomic_DNA"/>
</dbReference>
<proteinExistence type="predicted"/>
<name>A0ABW0MBQ8_9BURK</name>
<protein>
    <submittedName>
        <fullName evidence="1">Uncharacterized protein</fullName>
    </submittedName>
</protein>
<sequence length="96" mass="11338">MAALSEYANVQDTALKILLKKGYQFWFDDRTELYCAEKNGWDFKAESPCGLLGIVTIYEFKNPGQYSEYWWKEEGENVFRNISHEQPAYVPIWKKT</sequence>
<dbReference type="Proteomes" id="UP001596045">
    <property type="component" value="Unassembled WGS sequence"/>
</dbReference>